<feature type="region of interest" description="Disordered" evidence="1">
    <location>
        <begin position="364"/>
        <end position="400"/>
    </location>
</feature>
<feature type="compositionally biased region" description="Basic and acidic residues" evidence="1">
    <location>
        <begin position="390"/>
        <end position="400"/>
    </location>
</feature>
<feature type="compositionally biased region" description="Basic and acidic residues" evidence="1">
    <location>
        <begin position="58"/>
        <end position="72"/>
    </location>
</feature>
<feature type="region of interest" description="Disordered" evidence="1">
    <location>
        <begin position="220"/>
        <end position="243"/>
    </location>
</feature>
<proteinExistence type="predicted"/>
<protein>
    <submittedName>
        <fullName evidence="2">Uncharacterized protein</fullName>
    </submittedName>
</protein>
<evidence type="ECO:0000313" key="3">
    <source>
        <dbReference type="Proteomes" id="UP001642520"/>
    </source>
</evidence>
<feature type="compositionally biased region" description="Basic residues" evidence="1">
    <location>
        <begin position="422"/>
        <end position="452"/>
    </location>
</feature>
<feature type="region of interest" description="Disordered" evidence="1">
    <location>
        <begin position="116"/>
        <end position="179"/>
    </location>
</feature>
<feature type="region of interest" description="Disordered" evidence="1">
    <location>
        <begin position="58"/>
        <end position="86"/>
    </location>
</feature>
<sequence>MLSNPTRDSCIPKLDKNYDPGAVDDLLEDTQSFDEKERISGNAVEPLYEELKKVYDWTEEETKSKPRVKGDQRMYYGANDKLDPADRMVEPFKEPEEIHGPTKTYASSPNLLPLLLARDGSGGPEVSATPYAAASPGRREGPANAGNASRSNYLALKTTDDMFKGGSEQSNSTGEKLRGPSVIGAAAEWRAQKVSGVRNGAAPGKDAAGWSLTNRGRYIDTDSRSPYENGKYLESQPPREPGRVRNIDREKQTVISSRDLHESFVEPLEWIDDFDEDATVRLSRSLKTVDANANIAYIESNTIVQEKSLVNGSTVDTVRAVESTTLKSAASKVALVARPSLDAPQLLRSEVRIKRDAAFPRDAIYDDANQRDEEVSNNVQLSNSYEDADDARQKLSDSNKELEEYDVLDDEDEYEKVARSANSKRKKHVTKKKSKKQKKRKARIITRTSRRAKLVETKRKVTATRKSIVLK</sequence>
<evidence type="ECO:0000313" key="2">
    <source>
        <dbReference type="EMBL" id="CAL7950699.1"/>
    </source>
</evidence>
<gene>
    <name evidence="2" type="ORF">XYLVIOL_LOCUS10125</name>
</gene>
<feature type="region of interest" description="Disordered" evidence="1">
    <location>
        <begin position="1"/>
        <end position="22"/>
    </location>
</feature>
<accession>A0ABP1PEU6</accession>
<feature type="compositionally biased region" description="Polar residues" evidence="1">
    <location>
        <begin position="376"/>
        <end position="385"/>
    </location>
</feature>
<comment type="caution">
    <text evidence="2">The sequence shown here is derived from an EMBL/GenBank/DDBJ whole genome shotgun (WGS) entry which is preliminary data.</text>
</comment>
<reference evidence="2 3" key="1">
    <citation type="submission" date="2024-08" db="EMBL/GenBank/DDBJ databases">
        <authorList>
            <person name="Will J Nash"/>
            <person name="Angela Man"/>
            <person name="Seanna McTaggart"/>
            <person name="Kendall Baker"/>
            <person name="Tom Barker"/>
            <person name="Leah Catchpole"/>
            <person name="Alex Durrant"/>
            <person name="Karim Gharbi"/>
            <person name="Naomi Irish"/>
            <person name="Gemy Kaithakottil"/>
            <person name="Debby Ku"/>
            <person name="Aaliyah Providence"/>
            <person name="Felix Shaw"/>
            <person name="David Swarbreck"/>
            <person name="Chris Watkins"/>
            <person name="Ann M. McCartney"/>
            <person name="Giulio Formenti"/>
            <person name="Alice Mouton"/>
            <person name="Noel Vella"/>
            <person name="Bjorn M von Reumont"/>
            <person name="Adriana Vella"/>
            <person name="Wilfried Haerty"/>
        </authorList>
    </citation>
    <scope>NUCLEOTIDE SEQUENCE [LARGE SCALE GENOMIC DNA]</scope>
</reference>
<evidence type="ECO:0000256" key="1">
    <source>
        <dbReference type="SAM" id="MobiDB-lite"/>
    </source>
</evidence>
<name>A0ABP1PEU6_XYLVO</name>
<keyword evidence="3" id="KW-1185">Reference proteome</keyword>
<feature type="region of interest" description="Disordered" evidence="1">
    <location>
        <begin position="413"/>
        <end position="471"/>
    </location>
</feature>
<dbReference type="Proteomes" id="UP001642520">
    <property type="component" value="Unassembled WGS sequence"/>
</dbReference>
<organism evidence="2 3">
    <name type="scientific">Xylocopa violacea</name>
    <name type="common">Violet carpenter bee</name>
    <name type="synonym">Apis violacea</name>
    <dbReference type="NCBI Taxonomy" id="135666"/>
    <lineage>
        <taxon>Eukaryota</taxon>
        <taxon>Metazoa</taxon>
        <taxon>Ecdysozoa</taxon>
        <taxon>Arthropoda</taxon>
        <taxon>Hexapoda</taxon>
        <taxon>Insecta</taxon>
        <taxon>Pterygota</taxon>
        <taxon>Neoptera</taxon>
        <taxon>Endopterygota</taxon>
        <taxon>Hymenoptera</taxon>
        <taxon>Apocrita</taxon>
        <taxon>Aculeata</taxon>
        <taxon>Apoidea</taxon>
        <taxon>Anthophila</taxon>
        <taxon>Apidae</taxon>
        <taxon>Xylocopa</taxon>
        <taxon>Xylocopa</taxon>
    </lineage>
</organism>
<dbReference type="EMBL" id="CAXAJV020001300">
    <property type="protein sequence ID" value="CAL7950699.1"/>
    <property type="molecule type" value="Genomic_DNA"/>
</dbReference>